<dbReference type="OrthoDB" id="9807387at2"/>
<evidence type="ECO:0000259" key="2">
    <source>
        <dbReference type="Pfam" id="PF00857"/>
    </source>
</evidence>
<dbReference type="InterPro" id="IPR036380">
    <property type="entry name" value="Isochorismatase-like_sf"/>
</dbReference>
<dbReference type="RefSeq" id="WP_092122204.1">
    <property type="nucleotide sequence ID" value="NZ_FNTH01000001.1"/>
</dbReference>
<dbReference type="EMBL" id="FNTH01000001">
    <property type="protein sequence ID" value="SED75043.1"/>
    <property type="molecule type" value="Genomic_DNA"/>
</dbReference>
<dbReference type="GO" id="GO:0016787">
    <property type="term" value="F:hydrolase activity"/>
    <property type="evidence" value="ECO:0007669"/>
    <property type="project" value="UniProtKB-KW"/>
</dbReference>
<dbReference type="SUPFAM" id="SSF52499">
    <property type="entry name" value="Isochorismatase-like hydrolases"/>
    <property type="match status" value="1"/>
</dbReference>
<evidence type="ECO:0000313" key="4">
    <source>
        <dbReference type="Proteomes" id="UP000198992"/>
    </source>
</evidence>
<dbReference type="InterPro" id="IPR000868">
    <property type="entry name" value="Isochorismatase-like_dom"/>
</dbReference>
<dbReference type="PANTHER" id="PTHR43540:SF9">
    <property type="entry name" value="FAMILY HYDROLASE, PUTATIVE (AFU_ORTHOLOGUE AFUA_2G08700)-RELATED"/>
    <property type="match status" value="1"/>
</dbReference>
<organism evidence="3 4">
    <name type="scientific">Bradyrhizobium erythrophlei</name>
    <dbReference type="NCBI Taxonomy" id="1437360"/>
    <lineage>
        <taxon>Bacteria</taxon>
        <taxon>Pseudomonadati</taxon>
        <taxon>Pseudomonadota</taxon>
        <taxon>Alphaproteobacteria</taxon>
        <taxon>Hyphomicrobiales</taxon>
        <taxon>Nitrobacteraceae</taxon>
        <taxon>Bradyrhizobium</taxon>
    </lineage>
</organism>
<dbReference type="Gene3D" id="3.40.50.850">
    <property type="entry name" value="Isochorismatase-like"/>
    <property type="match status" value="1"/>
</dbReference>
<evidence type="ECO:0000256" key="1">
    <source>
        <dbReference type="ARBA" id="ARBA00022801"/>
    </source>
</evidence>
<dbReference type="Proteomes" id="UP000198992">
    <property type="component" value="Unassembled WGS sequence"/>
</dbReference>
<dbReference type="PANTHER" id="PTHR43540">
    <property type="entry name" value="PEROXYUREIDOACRYLATE/UREIDOACRYLATE AMIDOHYDROLASE-RELATED"/>
    <property type="match status" value="1"/>
</dbReference>
<protein>
    <submittedName>
        <fullName evidence="3">Nicotinamidase-related amidase</fullName>
    </submittedName>
</protein>
<dbReference type="InterPro" id="IPR050272">
    <property type="entry name" value="Isochorismatase-like_hydrls"/>
</dbReference>
<evidence type="ECO:0000313" key="3">
    <source>
        <dbReference type="EMBL" id="SED75043.1"/>
    </source>
</evidence>
<feature type="domain" description="Isochorismatase-like" evidence="2">
    <location>
        <begin position="60"/>
        <end position="258"/>
    </location>
</feature>
<proteinExistence type="predicted"/>
<dbReference type="AlphaFoldDB" id="A0A1H5D7Z0"/>
<accession>A0A1H5D7Z0</accession>
<gene>
    <name evidence="3" type="ORF">SAMN05444164_5681</name>
</gene>
<dbReference type="CDD" id="cd00431">
    <property type="entry name" value="cysteine_hydrolases"/>
    <property type="match status" value="1"/>
</dbReference>
<keyword evidence="1" id="KW-0378">Hydrolase</keyword>
<name>A0A1H5D7Z0_9BRAD</name>
<reference evidence="3 4" key="1">
    <citation type="submission" date="2016-10" db="EMBL/GenBank/DDBJ databases">
        <authorList>
            <person name="de Groot N.N."/>
        </authorList>
    </citation>
    <scope>NUCLEOTIDE SEQUENCE [LARGE SCALE GENOMIC DNA]</scope>
    <source>
        <strain evidence="3 4">MT12</strain>
    </source>
</reference>
<sequence length="275" mass="30147">MNFAPRHDPAAEPLTPLGSSERNRWLVSDSRADLVRQPAAPRPVTLRADGKVISIDLARSAIIIVDMQNDFCHPDGWLAHIGVDIAPARAPIEPLRRLLPVLRDCRLPVIWVNWGNRPDRLNLSPALLHVYKPSGAGVGLGDALPRSGARVLERGSWSAAVVEELAVSSPDIEVAKYRMSGFQDTELDSILRNLGVTTLMFAGVNADQCVLCTLQDANFRGYDCLLLQDCTATTSPDYCLAATLYNVRQCFGFVVRSDEVLSELSQVQRSRGETS</sequence>
<dbReference type="Pfam" id="PF00857">
    <property type="entry name" value="Isochorismatase"/>
    <property type="match status" value="1"/>
</dbReference>